<dbReference type="EMBL" id="NHTK01000031">
    <property type="protein sequence ID" value="PPR08275.1"/>
    <property type="molecule type" value="Genomic_DNA"/>
</dbReference>
<dbReference type="GO" id="GO:0019836">
    <property type="term" value="P:symbiont-mediated hemolysis of host erythrocyte"/>
    <property type="evidence" value="ECO:0007669"/>
    <property type="project" value="InterPro"/>
</dbReference>
<accession>A0A409YZ19</accession>
<comment type="caution">
    <text evidence="2">The sequence shown here is derived from an EMBL/GenBank/DDBJ whole genome shotgun (WGS) entry which is preliminary data.</text>
</comment>
<evidence type="ECO:0000313" key="2">
    <source>
        <dbReference type="EMBL" id="PPR08275.1"/>
    </source>
</evidence>
<evidence type="ECO:0000256" key="1">
    <source>
        <dbReference type="ARBA" id="ARBA00010795"/>
    </source>
</evidence>
<dbReference type="Pfam" id="PF06355">
    <property type="entry name" value="Aegerolysin"/>
    <property type="match status" value="1"/>
</dbReference>
<dbReference type="STRING" id="181874.A0A409YZ19"/>
<evidence type="ECO:0000313" key="3">
    <source>
        <dbReference type="Proteomes" id="UP000284842"/>
    </source>
</evidence>
<comment type="similarity">
    <text evidence="1">Belongs to the aegerolysin family.</text>
</comment>
<dbReference type="AlphaFoldDB" id="A0A409YZ19"/>
<gene>
    <name evidence="2" type="ORF">CVT24_001116</name>
</gene>
<dbReference type="InParanoid" id="A0A409YZ19"/>
<dbReference type="OrthoDB" id="3011667at2759"/>
<dbReference type="InterPro" id="IPR009413">
    <property type="entry name" value="Aegerolysin-typ"/>
</dbReference>
<evidence type="ECO:0008006" key="4">
    <source>
        <dbReference type="Google" id="ProtNLM"/>
    </source>
</evidence>
<name>A0A409YZ19_9AGAR</name>
<dbReference type="PIRSF" id="PIRSF007951">
    <property type="entry name" value="Hemolysin, aegerolysin type"/>
    <property type="match status" value="1"/>
</dbReference>
<dbReference type="Proteomes" id="UP000284842">
    <property type="component" value="Unassembled WGS sequence"/>
</dbReference>
<sequence length="135" mass="14901">MGEGDWVHLAINNKSRSRTFKIGYIDAKYGKFYEGSASHEVQPATYVNRQIPPKETLDISSCGRSDSATGTEGNVTIVDAESGTEVANIYWDCPWSGSNKFYKTRENTEDYIVSLGSFETSGPLKKVTIDVAYLA</sequence>
<proteinExistence type="inferred from homology"/>
<dbReference type="Gene3D" id="2.60.270.50">
    <property type="match status" value="1"/>
</dbReference>
<keyword evidence="3" id="KW-1185">Reference proteome</keyword>
<protein>
    <recommendedName>
        <fullName evidence="4">Asp-hemolysin</fullName>
    </recommendedName>
</protein>
<organism evidence="2 3">
    <name type="scientific">Panaeolus cyanescens</name>
    <dbReference type="NCBI Taxonomy" id="181874"/>
    <lineage>
        <taxon>Eukaryota</taxon>
        <taxon>Fungi</taxon>
        <taxon>Dikarya</taxon>
        <taxon>Basidiomycota</taxon>
        <taxon>Agaricomycotina</taxon>
        <taxon>Agaricomycetes</taxon>
        <taxon>Agaricomycetidae</taxon>
        <taxon>Agaricales</taxon>
        <taxon>Agaricineae</taxon>
        <taxon>Galeropsidaceae</taxon>
        <taxon>Panaeolus</taxon>
    </lineage>
</organism>
<reference evidence="2 3" key="1">
    <citation type="journal article" date="2018" name="Evol. Lett.">
        <title>Horizontal gene cluster transfer increased hallucinogenic mushroom diversity.</title>
        <authorList>
            <person name="Reynolds H.T."/>
            <person name="Vijayakumar V."/>
            <person name="Gluck-Thaler E."/>
            <person name="Korotkin H.B."/>
            <person name="Matheny P.B."/>
            <person name="Slot J.C."/>
        </authorList>
    </citation>
    <scope>NUCLEOTIDE SEQUENCE [LARGE SCALE GENOMIC DNA]</scope>
    <source>
        <strain evidence="2 3">2629</strain>
    </source>
</reference>